<dbReference type="Gene3D" id="3.10.20.30">
    <property type="match status" value="1"/>
</dbReference>
<evidence type="ECO:0000256" key="2">
    <source>
        <dbReference type="ARBA" id="ARBA00022723"/>
    </source>
</evidence>
<dbReference type="Pfam" id="PF00941">
    <property type="entry name" value="FAD_binding_5"/>
    <property type="match status" value="1"/>
</dbReference>
<feature type="domain" description="2Fe-2S ferredoxin-type" evidence="6">
    <location>
        <begin position="1"/>
        <end position="87"/>
    </location>
</feature>
<dbReference type="InterPro" id="IPR036318">
    <property type="entry name" value="FAD-bd_PCMH-like_sf"/>
</dbReference>
<dbReference type="InterPro" id="IPR016208">
    <property type="entry name" value="Ald_Oxase/xanthine_DH-like"/>
</dbReference>
<dbReference type="InterPro" id="IPR005107">
    <property type="entry name" value="CO_DH_flav_C"/>
</dbReference>
<evidence type="ECO:0000256" key="3">
    <source>
        <dbReference type="ARBA" id="ARBA00022827"/>
    </source>
</evidence>
<dbReference type="SUPFAM" id="SSF56176">
    <property type="entry name" value="FAD-binding/transporter-associated domain-like"/>
    <property type="match status" value="1"/>
</dbReference>
<dbReference type="InterPro" id="IPR012175">
    <property type="entry name" value="Xanth_DH_ssu_bac"/>
</dbReference>
<feature type="domain" description="FAD-binding PCMH-type" evidence="7">
    <location>
        <begin position="205"/>
        <end position="385"/>
    </location>
</feature>
<dbReference type="Pfam" id="PF00111">
    <property type="entry name" value="Fer2"/>
    <property type="match status" value="1"/>
</dbReference>
<dbReference type="InterPro" id="IPR016167">
    <property type="entry name" value="FAD-bd_PCMH_sub1"/>
</dbReference>
<dbReference type="NCBIfam" id="TIGR02963">
    <property type="entry name" value="xanthine_xdhA"/>
    <property type="match status" value="1"/>
</dbReference>
<sequence length="508" mass="55387">MIEFFLNGSPQKLDQIDPNLSILEWLRTKMRLTGTKEGCASGDCGACTVSIGVLDGEATRLRYESVNGCIALIGGLHGKHLVTVDALRREDPVHPVQKAMIECHGAQCGFCTPGFVMSLFTLYTERYADPGLLKRPPSDAEILEALAGNLCRCTGYRPIIEAGRKACVESWSPNDAGAPLSGPQSHRAGPDWLQHPDMLAALKTVNDQASELHVSDRRCDAPRSLDALRSLKSDFPEARLIAGGTDLALEITQQLKDLDHLIQLDRIDELHRHDIRDGALYLGAGMTYRQLNQVLPGYWPHFGPMLERLGALQIRNRGTLGGNIGNASPIGDMPPALIALGAEVELDSLHGVRTLPLEDFFVDYKKTVLKPDEFVRGVRVPLPQSDEHLLLYKISKRLDDDISAVLGAFWLKLDNGQVADCRLAFGGMAAIPKRAAVAEQTLSGQPWTEAQVSAATTALAQDFQPLSDVRASASYRLQVAGNLLQRALLETTITPTPSTYPLTVTDYA</sequence>
<dbReference type="Gene3D" id="1.10.150.120">
    <property type="entry name" value="[2Fe-2S]-binding domain"/>
    <property type="match status" value="1"/>
</dbReference>
<dbReference type="InterPro" id="IPR012675">
    <property type="entry name" value="Beta-grasp_dom_sf"/>
</dbReference>
<dbReference type="PANTHER" id="PTHR45444">
    <property type="entry name" value="XANTHINE DEHYDROGENASE"/>
    <property type="match status" value="1"/>
</dbReference>
<keyword evidence="1" id="KW-0285">Flavoprotein</keyword>
<keyword evidence="4 8" id="KW-0560">Oxidoreductase</keyword>
<dbReference type="AlphaFoldDB" id="N6WTM6"/>
<dbReference type="SUPFAM" id="SSF55447">
    <property type="entry name" value="CO dehydrogenase flavoprotein C-terminal domain-like"/>
    <property type="match status" value="1"/>
</dbReference>
<dbReference type="PANTHER" id="PTHR45444:SF3">
    <property type="entry name" value="XANTHINE DEHYDROGENASE"/>
    <property type="match status" value="1"/>
</dbReference>
<dbReference type="InterPro" id="IPR036884">
    <property type="entry name" value="2Fe-2S-bd_dom_sf"/>
</dbReference>
<keyword evidence="2" id="KW-0479">Metal-binding</keyword>
<dbReference type="SUPFAM" id="SSF47741">
    <property type="entry name" value="CO dehydrogenase ISP C-domain like"/>
    <property type="match status" value="1"/>
</dbReference>
<evidence type="ECO:0000313" key="8">
    <source>
        <dbReference type="EMBL" id="ENO14866.1"/>
    </source>
</evidence>
<dbReference type="STRING" id="626887.J057_05926"/>
<dbReference type="InterPro" id="IPR001041">
    <property type="entry name" value="2Fe-2S_ferredoxin-type"/>
</dbReference>
<dbReference type="GO" id="GO:0005506">
    <property type="term" value="F:iron ion binding"/>
    <property type="evidence" value="ECO:0007669"/>
    <property type="project" value="InterPro"/>
</dbReference>
<dbReference type="GO" id="GO:0051537">
    <property type="term" value="F:2 iron, 2 sulfur cluster binding"/>
    <property type="evidence" value="ECO:0007669"/>
    <property type="project" value="InterPro"/>
</dbReference>
<dbReference type="PROSITE" id="PS51085">
    <property type="entry name" value="2FE2S_FER_2"/>
    <property type="match status" value="1"/>
</dbReference>
<comment type="caution">
    <text evidence="8">The sequence shown here is derived from an EMBL/GenBank/DDBJ whole genome shotgun (WGS) entry which is preliminary data.</text>
</comment>
<keyword evidence="5" id="KW-0408">Iron</keyword>
<dbReference type="InterPro" id="IPR002888">
    <property type="entry name" value="2Fe-2S-bd"/>
</dbReference>
<evidence type="ECO:0000256" key="4">
    <source>
        <dbReference type="ARBA" id="ARBA00023002"/>
    </source>
</evidence>
<reference evidence="8 9" key="1">
    <citation type="journal article" date="2013" name="Genome Announc.">
        <title>Genome Sequence of the Polycyclic Aromatic Hydrocarbon-Degrading Bacterium Strain Marinobacter nanhaiticus D15-8WT.</title>
        <authorList>
            <person name="Cui Z."/>
            <person name="Gao W."/>
            <person name="Li Q."/>
            <person name="Xu G."/>
            <person name="Zheng L."/>
        </authorList>
    </citation>
    <scope>NUCLEOTIDE SEQUENCE [LARGE SCALE GENOMIC DNA]</scope>
    <source>
        <strain evidence="8 9">D15-8W</strain>
    </source>
</reference>
<dbReference type="InterPro" id="IPR016166">
    <property type="entry name" value="FAD-bd_PCMH"/>
</dbReference>
<proteinExistence type="predicted"/>
<dbReference type="InterPro" id="IPR002346">
    <property type="entry name" value="Mopterin_DH_FAD-bd"/>
</dbReference>
<keyword evidence="9" id="KW-1185">Reference proteome</keyword>
<dbReference type="InterPro" id="IPR014307">
    <property type="entry name" value="Xanthine_DH_ssu"/>
</dbReference>
<dbReference type="RefSeq" id="WP_004579163.1">
    <property type="nucleotide sequence ID" value="NZ_AP028878.1"/>
</dbReference>
<dbReference type="GO" id="GO:0071949">
    <property type="term" value="F:FAD binding"/>
    <property type="evidence" value="ECO:0007669"/>
    <property type="project" value="InterPro"/>
</dbReference>
<dbReference type="Pfam" id="PF01799">
    <property type="entry name" value="Fer2_2"/>
    <property type="match status" value="1"/>
</dbReference>
<dbReference type="eggNOG" id="COG4630">
    <property type="taxonomic scope" value="Bacteria"/>
</dbReference>
<evidence type="ECO:0000313" key="9">
    <source>
        <dbReference type="Proteomes" id="UP000013165"/>
    </source>
</evidence>
<dbReference type="Gene3D" id="3.30.43.10">
    <property type="entry name" value="Uridine Diphospho-n-acetylenolpyruvylglucosamine Reductase, domain 2"/>
    <property type="match status" value="1"/>
</dbReference>
<dbReference type="SUPFAM" id="SSF54292">
    <property type="entry name" value="2Fe-2S ferredoxin-like"/>
    <property type="match status" value="1"/>
</dbReference>
<dbReference type="PROSITE" id="PS51387">
    <property type="entry name" value="FAD_PCMH"/>
    <property type="match status" value="1"/>
</dbReference>
<evidence type="ECO:0000256" key="5">
    <source>
        <dbReference type="ARBA" id="ARBA00023004"/>
    </source>
</evidence>
<dbReference type="InterPro" id="IPR036683">
    <property type="entry name" value="CO_DH_flav_C_dom_sf"/>
</dbReference>
<organism evidence="8 9">
    <name type="scientific">Marinobacter nanhaiticus D15-8W</name>
    <dbReference type="NCBI Taxonomy" id="626887"/>
    <lineage>
        <taxon>Bacteria</taxon>
        <taxon>Pseudomonadati</taxon>
        <taxon>Pseudomonadota</taxon>
        <taxon>Gammaproteobacteria</taxon>
        <taxon>Pseudomonadales</taxon>
        <taxon>Marinobacteraceae</taxon>
        <taxon>Marinobacter</taxon>
    </lineage>
</organism>
<dbReference type="PATRIC" id="fig|626887.3.peg.1182"/>
<dbReference type="InterPro" id="IPR016169">
    <property type="entry name" value="FAD-bd_PCMH_sub2"/>
</dbReference>
<evidence type="ECO:0000259" key="6">
    <source>
        <dbReference type="PROSITE" id="PS51085"/>
    </source>
</evidence>
<dbReference type="PROSITE" id="PS00197">
    <property type="entry name" value="2FE2S_FER_1"/>
    <property type="match status" value="1"/>
</dbReference>
<dbReference type="OrthoDB" id="9775084at2"/>
<dbReference type="Proteomes" id="UP000013165">
    <property type="component" value="Unassembled WGS sequence"/>
</dbReference>
<dbReference type="Pfam" id="PF03450">
    <property type="entry name" value="CO_deh_flav_C"/>
    <property type="match status" value="1"/>
</dbReference>
<dbReference type="PIRSF" id="PIRSF036557">
    <property type="entry name" value="XdhA_RC"/>
    <property type="match status" value="1"/>
</dbReference>
<dbReference type="Gene3D" id="3.30.465.10">
    <property type="match status" value="1"/>
</dbReference>
<dbReference type="HOGENOM" id="CLU_001681_9_0_6"/>
<evidence type="ECO:0000256" key="1">
    <source>
        <dbReference type="ARBA" id="ARBA00022630"/>
    </source>
</evidence>
<dbReference type="SMART" id="SM01092">
    <property type="entry name" value="CO_deh_flav_C"/>
    <property type="match status" value="1"/>
</dbReference>
<name>N6WTM6_9GAMM</name>
<gene>
    <name evidence="8" type="primary">xdhA</name>
    <name evidence="8" type="ORF">J057_05926</name>
</gene>
<protein>
    <submittedName>
        <fullName evidence="8">Xanthine dehydrogenase small subunit</fullName>
        <ecNumber evidence="8">1.17.1.4</ecNumber>
    </submittedName>
</protein>
<dbReference type="InterPro" id="IPR036010">
    <property type="entry name" value="2Fe-2S_ferredoxin-like_sf"/>
</dbReference>
<dbReference type="Gene3D" id="3.30.390.50">
    <property type="entry name" value="CO dehydrogenase flavoprotein, C-terminal domain"/>
    <property type="match status" value="1"/>
</dbReference>
<keyword evidence="3" id="KW-0274">FAD</keyword>
<dbReference type="GO" id="GO:0004854">
    <property type="term" value="F:xanthine dehydrogenase activity"/>
    <property type="evidence" value="ECO:0007669"/>
    <property type="project" value="UniProtKB-EC"/>
</dbReference>
<dbReference type="EMBL" id="APLQ01000011">
    <property type="protein sequence ID" value="ENO14866.1"/>
    <property type="molecule type" value="Genomic_DNA"/>
</dbReference>
<evidence type="ECO:0000259" key="7">
    <source>
        <dbReference type="PROSITE" id="PS51387"/>
    </source>
</evidence>
<dbReference type="InterPro" id="IPR006058">
    <property type="entry name" value="2Fe2S_fd_BS"/>
</dbReference>
<dbReference type="EC" id="1.17.1.4" evidence="8"/>
<accession>N6WTM6</accession>